<dbReference type="EMBL" id="JARPUR010000003">
    <property type="protein sequence ID" value="KAK4878941.1"/>
    <property type="molecule type" value="Genomic_DNA"/>
</dbReference>
<dbReference type="Gene3D" id="1.25.70.10">
    <property type="entry name" value="Transcription termination factor 3, mitochondrial"/>
    <property type="match status" value="1"/>
</dbReference>
<comment type="similarity">
    <text evidence="1">Belongs to the mTERF family.</text>
</comment>
<accession>A0AAN7S8Y7</accession>
<comment type="caution">
    <text evidence="3">The sequence shown here is derived from an EMBL/GenBank/DDBJ whole genome shotgun (WGS) entry which is preliminary data.</text>
</comment>
<evidence type="ECO:0000313" key="3">
    <source>
        <dbReference type="EMBL" id="KAK4878941.1"/>
    </source>
</evidence>
<reference evidence="4" key="1">
    <citation type="submission" date="2023-01" db="EMBL/GenBank/DDBJ databases">
        <title>Key to firefly adult light organ development and bioluminescence: homeobox transcription factors regulate luciferase expression and transportation to peroxisome.</title>
        <authorList>
            <person name="Fu X."/>
        </authorList>
    </citation>
    <scope>NUCLEOTIDE SEQUENCE [LARGE SCALE GENOMIC DNA]</scope>
</reference>
<name>A0AAN7S8Y7_9COLE</name>
<dbReference type="AlphaFoldDB" id="A0AAN7S8Y7"/>
<evidence type="ECO:0008006" key="5">
    <source>
        <dbReference type="Google" id="ProtNLM"/>
    </source>
</evidence>
<gene>
    <name evidence="3" type="ORF">RN001_007087</name>
</gene>
<protein>
    <recommendedName>
        <fullName evidence="5">Mitochondrial transcription termination factor</fullName>
    </recommendedName>
</protein>
<organism evidence="3 4">
    <name type="scientific">Aquatica leii</name>
    <dbReference type="NCBI Taxonomy" id="1421715"/>
    <lineage>
        <taxon>Eukaryota</taxon>
        <taxon>Metazoa</taxon>
        <taxon>Ecdysozoa</taxon>
        <taxon>Arthropoda</taxon>
        <taxon>Hexapoda</taxon>
        <taxon>Insecta</taxon>
        <taxon>Pterygota</taxon>
        <taxon>Neoptera</taxon>
        <taxon>Endopterygota</taxon>
        <taxon>Coleoptera</taxon>
        <taxon>Polyphaga</taxon>
        <taxon>Elateriformia</taxon>
        <taxon>Elateroidea</taxon>
        <taxon>Lampyridae</taxon>
        <taxon>Luciolinae</taxon>
        <taxon>Aquatica</taxon>
    </lineage>
</organism>
<proteinExistence type="inferred from homology"/>
<dbReference type="GO" id="GO:0003676">
    <property type="term" value="F:nucleic acid binding"/>
    <property type="evidence" value="ECO:0007669"/>
    <property type="project" value="InterPro"/>
</dbReference>
<dbReference type="InterPro" id="IPR003690">
    <property type="entry name" value="MTERF"/>
</dbReference>
<evidence type="ECO:0000256" key="1">
    <source>
        <dbReference type="ARBA" id="ARBA00007692"/>
    </source>
</evidence>
<keyword evidence="4" id="KW-1185">Reference proteome</keyword>
<evidence type="ECO:0000256" key="2">
    <source>
        <dbReference type="ARBA" id="ARBA00022946"/>
    </source>
</evidence>
<dbReference type="SMART" id="SM00733">
    <property type="entry name" value="Mterf"/>
    <property type="match status" value="3"/>
</dbReference>
<dbReference type="InterPro" id="IPR038538">
    <property type="entry name" value="MTERF_sf"/>
</dbReference>
<sequence>MDKVLRKLFFNLQLTRTHAIQKSCCSSNVFHKDSEPCLESYVSTSADYKKGKKFAVARIKELFNLHHLEAIEIAMRSKKIHKVMNKILSDNYHLLKSYDVEDKIILKYLDLLAEKDIIEKIDLLKQLPFKISDTTPLLLLKYMHLQNLVKKELDEEKRISFFSELLKISVFETSVAFIKRPFLQKLCLKKIEHNLQILLDYEISLEEIRKDFWVLQYNPEIIKERIEMAKERNIVKVKTWMVRSPIEVLDRYCQRRSDNKLILGDATLTEYLSDRLECNLEMAKTILLRHPALSNKHMKKIKDIIDFLLDYGFVPSHIVRNPKILLHSVETTAKRLQQLQSEGLKLDSLYILTKSQKQYLNYYENLVKANKNKVKESA</sequence>
<evidence type="ECO:0000313" key="4">
    <source>
        <dbReference type="Proteomes" id="UP001353858"/>
    </source>
</evidence>
<dbReference type="PANTHER" id="PTHR15437">
    <property type="entry name" value="TRANSCRIPTION TERMINATION FACTOR, MITOCHONDRIAL"/>
    <property type="match status" value="1"/>
</dbReference>
<dbReference type="GO" id="GO:0006393">
    <property type="term" value="P:termination of mitochondrial transcription"/>
    <property type="evidence" value="ECO:0007669"/>
    <property type="project" value="TreeGrafter"/>
</dbReference>
<dbReference type="GO" id="GO:0005759">
    <property type="term" value="C:mitochondrial matrix"/>
    <property type="evidence" value="ECO:0007669"/>
    <property type="project" value="TreeGrafter"/>
</dbReference>
<dbReference type="PANTHER" id="PTHR15437:SF6">
    <property type="entry name" value="TRANSCRIPTION TERMINATION FACTOR, MITOCHONDRIAL"/>
    <property type="match status" value="1"/>
</dbReference>
<keyword evidence="2" id="KW-0809">Transit peptide</keyword>
<dbReference type="Proteomes" id="UP001353858">
    <property type="component" value="Unassembled WGS sequence"/>
</dbReference>